<evidence type="ECO:0000256" key="3">
    <source>
        <dbReference type="ARBA" id="ARBA00007811"/>
    </source>
</evidence>
<comment type="subcellular location">
    <subcellularLocation>
        <location evidence="14">Endoplasmic reticulum membrane</location>
        <topology evidence="14">Multi-pass membrane protein</topology>
    </subcellularLocation>
    <subcellularLocation>
        <location evidence="1">Membrane</location>
        <topology evidence="1">Multi-pass membrane protein</topology>
    </subcellularLocation>
</comment>
<evidence type="ECO:0000256" key="12">
    <source>
        <dbReference type="ARBA" id="ARBA00023239"/>
    </source>
</evidence>
<evidence type="ECO:0000256" key="7">
    <source>
        <dbReference type="ARBA" id="ARBA00022832"/>
    </source>
</evidence>
<dbReference type="GO" id="GO:0030148">
    <property type="term" value="P:sphingolipid biosynthetic process"/>
    <property type="evidence" value="ECO:0007669"/>
    <property type="project" value="TreeGrafter"/>
</dbReference>
<evidence type="ECO:0000256" key="5">
    <source>
        <dbReference type="ARBA" id="ARBA00022516"/>
    </source>
</evidence>
<dbReference type="EC" id="4.2.1.134" evidence="4 14"/>
<comment type="pathway">
    <text evidence="2 14">Lipid metabolism; fatty acid biosynthesis.</text>
</comment>
<reference evidence="15 16" key="1">
    <citation type="journal article" date="2017" name="Gigascience">
        <title>Draft genome of the honey bee ectoparasitic mite, Tropilaelaps mercedesae, is shaped by the parasitic life history.</title>
        <authorList>
            <person name="Dong X."/>
            <person name="Armstrong S.D."/>
            <person name="Xia D."/>
            <person name="Makepeace B.L."/>
            <person name="Darby A.C."/>
            <person name="Kadowaki T."/>
        </authorList>
    </citation>
    <scope>NUCLEOTIDE SEQUENCE [LARGE SCALE GENOMIC DNA]</scope>
    <source>
        <strain evidence="15">Wuxi-XJTLU</strain>
    </source>
</reference>
<dbReference type="GO" id="GO:0030497">
    <property type="term" value="P:fatty acid elongation"/>
    <property type="evidence" value="ECO:0007669"/>
    <property type="project" value="TreeGrafter"/>
</dbReference>
<protein>
    <recommendedName>
        <fullName evidence="4 14">Very-long-chain (3R)-3-hydroxyacyl-CoA dehydratase</fullName>
        <ecNumber evidence="4 14">4.2.1.134</ecNumber>
    </recommendedName>
</protein>
<dbReference type="Proteomes" id="UP000192247">
    <property type="component" value="Unassembled WGS sequence"/>
</dbReference>
<dbReference type="AlphaFoldDB" id="A0A1V9XT52"/>
<dbReference type="OrthoDB" id="46988at2759"/>
<sequence length="225" mass="25862">MSKKEQSRLAKFYLTSYNVLQAVSWGYILMKSLLYMGGKKNYKGVFESVQWELGVAQTAGLLEVVHGATGLVRANPFLTFIQILSRVVVYWGILVVVPESRLQYGFPILLVAWSIAETTRYLFYVLSLCNACPSILTWCRYSFFIILYPIGVSGELLSIYSALPYVKQRGLFTTYLPNRWNFSFDYQLVLIITMLTYLPGLPQMYGHMLKQRSKVLFPPKDKKVE</sequence>
<keyword evidence="11 14" id="KW-0275">Fatty acid biosynthesis</keyword>
<dbReference type="EMBL" id="MNPL01004555">
    <property type="protein sequence ID" value="OQR76670.1"/>
    <property type="molecule type" value="Genomic_DNA"/>
</dbReference>
<evidence type="ECO:0000313" key="16">
    <source>
        <dbReference type="Proteomes" id="UP000192247"/>
    </source>
</evidence>
<dbReference type="Pfam" id="PF04387">
    <property type="entry name" value="PTPLA"/>
    <property type="match status" value="1"/>
</dbReference>
<accession>A0A1V9XT52</accession>
<evidence type="ECO:0000256" key="2">
    <source>
        <dbReference type="ARBA" id="ARBA00005194"/>
    </source>
</evidence>
<evidence type="ECO:0000256" key="1">
    <source>
        <dbReference type="ARBA" id="ARBA00004141"/>
    </source>
</evidence>
<keyword evidence="16" id="KW-1185">Reference proteome</keyword>
<comment type="similarity">
    <text evidence="3 14">Belongs to the very long-chain fatty acids dehydratase HACD family.</text>
</comment>
<evidence type="ECO:0000256" key="14">
    <source>
        <dbReference type="RuleBase" id="RU363109"/>
    </source>
</evidence>
<proteinExistence type="inferred from homology"/>
<keyword evidence="5 14" id="KW-0444">Lipid biosynthesis</keyword>
<dbReference type="PANTHER" id="PTHR11035:SF3">
    <property type="entry name" value="VERY-LONG-CHAIN (3R)-3-HYDROXYACYL-COA DEHYDRATASE"/>
    <property type="match status" value="1"/>
</dbReference>
<evidence type="ECO:0000256" key="13">
    <source>
        <dbReference type="ARBA" id="ARBA00036671"/>
    </source>
</evidence>
<evidence type="ECO:0000256" key="10">
    <source>
        <dbReference type="ARBA" id="ARBA00023136"/>
    </source>
</evidence>
<dbReference type="GO" id="GO:0042761">
    <property type="term" value="P:very long-chain fatty acid biosynthetic process"/>
    <property type="evidence" value="ECO:0007669"/>
    <property type="project" value="TreeGrafter"/>
</dbReference>
<name>A0A1V9XT52_9ACAR</name>
<comment type="catalytic activity">
    <reaction evidence="13 14">
        <text>a very-long-chain (3R)-3-hydroxyacyl-CoA = a very-long-chain (2E)-enoyl-CoA + H2O</text>
        <dbReference type="Rhea" id="RHEA:45812"/>
        <dbReference type="ChEBI" id="CHEBI:15377"/>
        <dbReference type="ChEBI" id="CHEBI:83728"/>
        <dbReference type="ChEBI" id="CHEBI:85440"/>
        <dbReference type="EC" id="4.2.1.134"/>
    </reaction>
</comment>
<keyword evidence="14" id="KW-0256">Endoplasmic reticulum</keyword>
<evidence type="ECO:0000256" key="8">
    <source>
        <dbReference type="ARBA" id="ARBA00022989"/>
    </source>
</evidence>
<keyword evidence="7 14" id="KW-0276">Fatty acid metabolism</keyword>
<feature type="transmembrane region" description="Helical" evidence="14">
    <location>
        <begin position="77"/>
        <end position="97"/>
    </location>
</feature>
<dbReference type="InterPro" id="IPR007482">
    <property type="entry name" value="Tyr_Pase-like_PTPLA"/>
</dbReference>
<organism evidence="15 16">
    <name type="scientific">Tropilaelaps mercedesae</name>
    <dbReference type="NCBI Taxonomy" id="418985"/>
    <lineage>
        <taxon>Eukaryota</taxon>
        <taxon>Metazoa</taxon>
        <taxon>Ecdysozoa</taxon>
        <taxon>Arthropoda</taxon>
        <taxon>Chelicerata</taxon>
        <taxon>Arachnida</taxon>
        <taxon>Acari</taxon>
        <taxon>Parasitiformes</taxon>
        <taxon>Mesostigmata</taxon>
        <taxon>Gamasina</taxon>
        <taxon>Dermanyssoidea</taxon>
        <taxon>Laelapidae</taxon>
        <taxon>Tropilaelaps</taxon>
    </lineage>
</organism>
<evidence type="ECO:0000256" key="6">
    <source>
        <dbReference type="ARBA" id="ARBA00022692"/>
    </source>
</evidence>
<evidence type="ECO:0000256" key="11">
    <source>
        <dbReference type="ARBA" id="ARBA00023160"/>
    </source>
</evidence>
<comment type="caution">
    <text evidence="15">The sequence shown here is derived from an EMBL/GenBank/DDBJ whole genome shotgun (WGS) entry which is preliminary data.</text>
</comment>
<keyword evidence="8 14" id="KW-1133">Transmembrane helix</keyword>
<dbReference type="STRING" id="418985.A0A1V9XT52"/>
<dbReference type="InParanoid" id="A0A1V9XT52"/>
<feature type="transmembrane region" description="Helical" evidence="14">
    <location>
        <begin position="143"/>
        <end position="163"/>
    </location>
</feature>
<dbReference type="UniPathway" id="UPA00094"/>
<keyword evidence="9 14" id="KW-0443">Lipid metabolism</keyword>
<dbReference type="PANTHER" id="PTHR11035">
    <property type="entry name" value="VERY-LONG-CHAIN (3R)-3-HYDROXYACYL-COA DEHYDRATASE"/>
    <property type="match status" value="1"/>
</dbReference>
<evidence type="ECO:0000256" key="4">
    <source>
        <dbReference type="ARBA" id="ARBA00013122"/>
    </source>
</evidence>
<evidence type="ECO:0000313" key="15">
    <source>
        <dbReference type="EMBL" id="OQR76670.1"/>
    </source>
</evidence>
<dbReference type="GO" id="GO:0102158">
    <property type="term" value="F:very-long-chain (3R)-3-hydroxyacyl-CoA dehydratase activity"/>
    <property type="evidence" value="ECO:0007669"/>
    <property type="project" value="UniProtKB-EC"/>
</dbReference>
<keyword evidence="12 14" id="KW-0456">Lyase</keyword>
<feature type="transmembrane region" description="Helical" evidence="14">
    <location>
        <begin position="104"/>
        <end position="123"/>
    </location>
</feature>
<keyword evidence="6 14" id="KW-0812">Transmembrane</keyword>
<gene>
    <name evidence="15" type="ORF">BIW11_07632</name>
</gene>
<feature type="transmembrane region" description="Helical" evidence="14">
    <location>
        <begin position="184"/>
        <end position="205"/>
    </location>
</feature>
<dbReference type="GO" id="GO:0005789">
    <property type="term" value="C:endoplasmic reticulum membrane"/>
    <property type="evidence" value="ECO:0007669"/>
    <property type="project" value="UniProtKB-SubCell"/>
</dbReference>
<evidence type="ECO:0000256" key="9">
    <source>
        <dbReference type="ARBA" id="ARBA00023098"/>
    </source>
</evidence>
<keyword evidence="10 14" id="KW-0472">Membrane</keyword>
<comment type="function">
    <text evidence="14">Catalyzes the third of the four reactions of the long-chain fatty acids elongation cycle. This endoplasmic reticulum-bound enzymatic process, allows the addition of two carbons to the chain of long- and very long-chain fatty acids/VLCFAs per cycle. This enzyme catalyzes the dehydration of the 3-hydroxyacyl-CoA intermediate into trans-2,3-enoyl-CoA, within each cycle of fatty acid elongation. Thereby, it participates to the production of VLCFAs of different chain lengths that are involved in multiple biological processes as precursors of membrane lipids and lipid mediators.</text>
</comment>
<feature type="transmembrane region" description="Helical" evidence="14">
    <location>
        <begin position="12"/>
        <end position="30"/>
    </location>
</feature>
<dbReference type="FunCoup" id="A0A1V9XT52">
    <property type="interactions" value="682"/>
</dbReference>